<dbReference type="Proteomes" id="UP000093053">
    <property type="component" value="Chromosome"/>
</dbReference>
<name>A0A1B2HRK4_9PSEU</name>
<proteinExistence type="predicted"/>
<keyword evidence="1" id="KW-1133">Transmembrane helix</keyword>
<organism evidence="2 3">
    <name type="scientific">Lentzea guizhouensis</name>
    <dbReference type="NCBI Taxonomy" id="1586287"/>
    <lineage>
        <taxon>Bacteria</taxon>
        <taxon>Bacillati</taxon>
        <taxon>Actinomycetota</taxon>
        <taxon>Actinomycetes</taxon>
        <taxon>Pseudonocardiales</taxon>
        <taxon>Pseudonocardiaceae</taxon>
        <taxon>Lentzea</taxon>
    </lineage>
</organism>
<dbReference type="OrthoDB" id="10013415at2"/>
<feature type="transmembrane region" description="Helical" evidence="1">
    <location>
        <begin position="108"/>
        <end position="125"/>
    </location>
</feature>
<evidence type="ECO:0008006" key="4">
    <source>
        <dbReference type="Google" id="ProtNLM"/>
    </source>
</evidence>
<reference evidence="2 3" key="1">
    <citation type="submission" date="2016-07" db="EMBL/GenBank/DDBJ databases">
        <title>Complete genome sequence of the Lentzea guizhouensis DHS C013.</title>
        <authorList>
            <person name="Cao C."/>
        </authorList>
    </citation>
    <scope>NUCLEOTIDE SEQUENCE [LARGE SCALE GENOMIC DNA]</scope>
    <source>
        <strain evidence="2 3">DHS C013</strain>
    </source>
</reference>
<dbReference type="KEGG" id="led:BBK82_34170"/>
<feature type="transmembrane region" description="Helical" evidence="1">
    <location>
        <begin position="61"/>
        <end position="78"/>
    </location>
</feature>
<feature type="transmembrane region" description="Helical" evidence="1">
    <location>
        <begin position="36"/>
        <end position="55"/>
    </location>
</feature>
<evidence type="ECO:0000313" key="3">
    <source>
        <dbReference type="Proteomes" id="UP000093053"/>
    </source>
</evidence>
<keyword evidence="1" id="KW-0472">Membrane</keyword>
<feature type="transmembrane region" description="Helical" evidence="1">
    <location>
        <begin position="6"/>
        <end position="29"/>
    </location>
</feature>
<protein>
    <recommendedName>
        <fullName evidence="4">Integral membrane protein</fullName>
    </recommendedName>
</protein>
<evidence type="ECO:0000313" key="2">
    <source>
        <dbReference type="EMBL" id="ANZ40328.1"/>
    </source>
</evidence>
<dbReference type="RefSeq" id="WP_065918667.1">
    <property type="nucleotide sequence ID" value="NZ_CP016793.1"/>
</dbReference>
<keyword evidence="1" id="KW-0812">Transmembrane</keyword>
<evidence type="ECO:0000256" key="1">
    <source>
        <dbReference type="SAM" id="Phobius"/>
    </source>
</evidence>
<keyword evidence="3" id="KW-1185">Reference proteome</keyword>
<sequence length="126" mass="13128">MFAGVTVPPAVAVGLALAAWAALLLRYALKLPRNKALVLVGTAALLPVGGFGGALAKGFPLTAAALMIGAAAVVPWLATNFRPELMVDAEFRGEDAATEEEVARTERYQWRAIAIIVVGVVAVFLL</sequence>
<dbReference type="AlphaFoldDB" id="A0A1B2HRK4"/>
<accession>A0A1B2HRK4</accession>
<dbReference type="EMBL" id="CP016793">
    <property type="protein sequence ID" value="ANZ40328.1"/>
    <property type="molecule type" value="Genomic_DNA"/>
</dbReference>
<gene>
    <name evidence="2" type="ORF">BBK82_34170</name>
</gene>